<name>A0A8H6DRR0_9HYPO</name>
<reference evidence="1 2" key="1">
    <citation type="submission" date="2020-05" db="EMBL/GenBank/DDBJ databases">
        <title>Identification and distribution of gene clusters putatively required for synthesis of sphingolipid metabolism inhibitors in phylogenetically diverse species of the filamentous fungus Fusarium.</title>
        <authorList>
            <person name="Kim H.-S."/>
            <person name="Busman M."/>
            <person name="Brown D.W."/>
            <person name="Divon H."/>
            <person name="Uhlig S."/>
            <person name="Proctor R.H."/>
        </authorList>
    </citation>
    <scope>NUCLEOTIDE SEQUENCE [LARGE SCALE GENOMIC DNA]</scope>
    <source>
        <strain evidence="1 2">NRRL 66235</strain>
    </source>
</reference>
<gene>
    <name evidence="1" type="ORF">FMUND_95</name>
</gene>
<dbReference type="Proteomes" id="UP000544331">
    <property type="component" value="Unassembled WGS sequence"/>
</dbReference>
<accession>A0A8H6DRR0</accession>
<dbReference type="OrthoDB" id="5081596at2759"/>
<dbReference type="EMBL" id="JAAOAN010000011">
    <property type="protein sequence ID" value="KAF5725172.1"/>
    <property type="molecule type" value="Genomic_DNA"/>
</dbReference>
<organism evidence="1 2">
    <name type="scientific">Fusarium mundagurra</name>
    <dbReference type="NCBI Taxonomy" id="1567541"/>
    <lineage>
        <taxon>Eukaryota</taxon>
        <taxon>Fungi</taxon>
        <taxon>Dikarya</taxon>
        <taxon>Ascomycota</taxon>
        <taxon>Pezizomycotina</taxon>
        <taxon>Sordariomycetes</taxon>
        <taxon>Hypocreomycetidae</taxon>
        <taxon>Hypocreales</taxon>
        <taxon>Nectriaceae</taxon>
        <taxon>Fusarium</taxon>
        <taxon>Fusarium fujikuroi species complex</taxon>
    </lineage>
</organism>
<protein>
    <submittedName>
        <fullName evidence="1">Uncharacterized protein</fullName>
    </submittedName>
</protein>
<evidence type="ECO:0000313" key="2">
    <source>
        <dbReference type="Proteomes" id="UP000544331"/>
    </source>
</evidence>
<dbReference type="AlphaFoldDB" id="A0A8H6DRR0"/>
<proteinExistence type="predicted"/>
<evidence type="ECO:0000313" key="1">
    <source>
        <dbReference type="EMBL" id="KAF5725172.1"/>
    </source>
</evidence>
<sequence>MAPNNSNNNPGFQIFEDRTATPSTRFPSNQNNQFVLQPAVAANNLPGHLGTGQRVREAAGFFPPIPQPVLHGQENLGVVQPAHNVFNMNSWIAQNAPPGANTNVGLLTPAQLHTAYNTSFVPAGAPIAVATANQGHIVERNWHAGQLHNAVNQRLARPVPDAVPFWTVRTLQRQDAAYRAGPPIPATMWPTPAVGMTMHVPTLQVAQ</sequence>
<comment type="caution">
    <text evidence="1">The sequence shown here is derived from an EMBL/GenBank/DDBJ whole genome shotgun (WGS) entry which is preliminary data.</text>
</comment>
<keyword evidence="2" id="KW-1185">Reference proteome</keyword>